<dbReference type="AlphaFoldDB" id="A0A0A5FSD7"/>
<dbReference type="STRING" id="1385511.GCA_000425225_01023"/>
<gene>
    <name evidence="2" type="ORF">N783_01705</name>
</gene>
<dbReference type="Proteomes" id="UP000030403">
    <property type="component" value="Unassembled WGS sequence"/>
</dbReference>
<feature type="region of interest" description="Disordered" evidence="1">
    <location>
        <begin position="1"/>
        <end position="27"/>
    </location>
</feature>
<evidence type="ECO:0000313" key="3">
    <source>
        <dbReference type="Proteomes" id="UP000030403"/>
    </source>
</evidence>
<protein>
    <recommendedName>
        <fullName evidence="4">Flagellar hook-length control protein-like C-terminal domain-containing protein</fullName>
    </recommendedName>
</protein>
<organism evidence="2 3">
    <name type="scientific">Pontibacillus marinus BH030004 = DSM 16465</name>
    <dbReference type="NCBI Taxonomy" id="1385511"/>
    <lineage>
        <taxon>Bacteria</taxon>
        <taxon>Bacillati</taxon>
        <taxon>Bacillota</taxon>
        <taxon>Bacilli</taxon>
        <taxon>Bacillales</taxon>
        <taxon>Bacillaceae</taxon>
        <taxon>Pontibacillus</taxon>
    </lineage>
</organism>
<proteinExistence type="predicted"/>
<dbReference type="eggNOG" id="ENOG502Z7RX">
    <property type="taxonomic scope" value="Bacteria"/>
</dbReference>
<feature type="compositionally biased region" description="Polar residues" evidence="1">
    <location>
        <begin position="1"/>
        <end position="24"/>
    </location>
</feature>
<keyword evidence="3" id="KW-1185">Reference proteome</keyword>
<evidence type="ECO:0000313" key="2">
    <source>
        <dbReference type="EMBL" id="KGX83691.1"/>
    </source>
</evidence>
<accession>A0A0A5FSD7</accession>
<evidence type="ECO:0000256" key="1">
    <source>
        <dbReference type="SAM" id="MobiDB-lite"/>
    </source>
</evidence>
<dbReference type="EMBL" id="AVPF01000089">
    <property type="protein sequence ID" value="KGX83691.1"/>
    <property type="molecule type" value="Genomic_DNA"/>
</dbReference>
<comment type="caution">
    <text evidence="2">The sequence shown here is derived from an EMBL/GenBank/DDBJ whole genome shotgun (WGS) entry which is preliminary data.</text>
</comment>
<dbReference type="OrthoDB" id="2351076at2"/>
<feature type="region of interest" description="Disordered" evidence="1">
    <location>
        <begin position="611"/>
        <end position="636"/>
    </location>
</feature>
<name>A0A0A5FSD7_9BACI</name>
<dbReference type="RefSeq" id="WP_027448271.1">
    <property type="nucleotide sequence ID" value="NZ_AVPF01000089.1"/>
</dbReference>
<sequence>MNANLASQVMESLRTTSTQSTKQASLKPGQMVTGKVLKLFPGQKALIQIGTKQMSAQLQAALNLHGQYMFQVESAEDLVHLKVLGDSPAGQGDRSVSSLLSQLGMTYQKDRASLVQQLIKQNIPFSQSDLKQAFPLLEKYNASPETKNVLLEMMNKKLPLKESIFLALRERMGNSPTLTSSLQSLNGLEASNTEGSQSISKSTLSQSNQSFSQQLTSLMGRSSEVQNQTTYSLLQKAQLIPNNKNQVNWSEQVKSWLNSTDVKGSATHLQNAPLSQTNEEAIARRLVELFQKQLPIAKGNQQQLRTFSQNLAHIIEGTHTSSQKQSQALHQVRQTSTMFQQEGMLNKLSSQLEQQGVTKEVLRNFFSQLQNVQSVDQAKQTLGRLQQVFQAVQDVTNSQLTKHESRTLMPLLSSVQQEHSAMLPTGKDYFLTQLKSVMQQSGLNYEHQMINQQDGVELAKSEHTLKGSILQSLHDSLPSQVSDKLSSILNHLNGMVLSVQDSDQTLQMNLQLPGNWFGIEQDLIMDLEGRKNEQDEIDPDYCHILFYLQLQSLDETVIDMRIQKRIVQLSLYTDNDQAENLIKSFKPMLEEGLEKLDYKLSTVRHRSLETEAKSSDMAAKQRYSSPYSQGGVDFRI</sequence>
<evidence type="ECO:0008006" key="4">
    <source>
        <dbReference type="Google" id="ProtNLM"/>
    </source>
</evidence>
<reference evidence="2 3" key="1">
    <citation type="submission" date="2013-08" db="EMBL/GenBank/DDBJ databases">
        <authorList>
            <person name="Huang J."/>
            <person name="Wang G."/>
        </authorList>
    </citation>
    <scope>NUCLEOTIDE SEQUENCE [LARGE SCALE GENOMIC DNA]</scope>
    <source>
        <strain evidence="2 3">BH030004</strain>
    </source>
</reference>